<dbReference type="InterPro" id="IPR030217">
    <property type="entry name" value="NXF_fam"/>
</dbReference>
<dbReference type="PANTHER" id="PTHR10662">
    <property type="entry name" value="NUCLEAR RNA EXPORT FACTOR"/>
    <property type="match status" value="1"/>
</dbReference>
<dbReference type="PANTHER" id="PTHR10662:SF22">
    <property type="entry name" value="NUCLEAR RNA EXPORT FACTOR 1"/>
    <property type="match status" value="1"/>
</dbReference>
<keyword evidence="5" id="KW-0433">Leucine-rich repeat</keyword>
<dbReference type="SUPFAM" id="SSF52058">
    <property type="entry name" value="L domain-like"/>
    <property type="match status" value="1"/>
</dbReference>
<comment type="function">
    <text evidence="9">Involved in the export of mRNA from the nucleus to the cytoplasm.</text>
</comment>
<dbReference type="Pfam" id="PF22602">
    <property type="entry name" value="NXF_NTF2"/>
    <property type="match status" value="1"/>
</dbReference>
<feature type="domain" description="NTF2" evidence="12">
    <location>
        <begin position="259"/>
        <end position="420"/>
    </location>
</feature>
<evidence type="ECO:0000256" key="11">
    <source>
        <dbReference type="SAM" id="MobiDB-lite"/>
    </source>
</evidence>
<dbReference type="GO" id="GO:0003723">
    <property type="term" value="F:RNA binding"/>
    <property type="evidence" value="ECO:0007669"/>
    <property type="project" value="TreeGrafter"/>
</dbReference>
<organism evidence="14 15">
    <name type="scientific">Trichomonascus ciferrii</name>
    <dbReference type="NCBI Taxonomy" id="44093"/>
    <lineage>
        <taxon>Eukaryota</taxon>
        <taxon>Fungi</taxon>
        <taxon>Dikarya</taxon>
        <taxon>Ascomycota</taxon>
        <taxon>Saccharomycotina</taxon>
        <taxon>Dipodascomycetes</taxon>
        <taxon>Dipodascales</taxon>
        <taxon>Trichomonascaceae</taxon>
        <taxon>Trichomonascus</taxon>
        <taxon>Trichomonascus ciferrii complex</taxon>
    </lineage>
</organism>
<gene>
    <name evidence="14" type="ORF">TRICI_006249</name>
</gene>
<sequence length="519" mass="58575">MVQVQVRNWQGGSKEDLVNFVRRKSDVEMQSVRVSGPVLFGSIRKSDVQRVGRCDGLKFAGSILSVQVDQGPPGEQQEGNNTVQALRQFLRSRYNPQVKMLDLTNMKGDPLLQQVGVFATPSTSSKMFPALMKIADNERDLVVESVNLASNNLQEVSSVTTLAQSFPNLKNLSLADNQIARLRGIESWRHKFRNLRELILTGNPIIANEPTYKEEVMKMFPRLIMLDGNMVRDESQLDVLKLPLPVKHTFFENPDVQNVSSNFLTSYFDLFDRDRTQLLQLYDDMSMFSLSVNNQAPRIITTNAMGPHSWSSYIPMSRNMTRISANQRQTKLSLGPQAIGNAFRRIPETKHSLVQSPEKFAIDVWRTQGVRQPDDTGIVVTIHGEFMEGDQVAQRSFDRTFILLPGQMGNMIVASDMFTVRAWSGYDAYKESDQQQQQQPPPQPQPQPQPSTGGPNNIPPELAGLKEDQLMVIQNLMNQTRLTPQYARMCAEQANFDLNQALALFQQSQQQLPPDAFAN</sequence>
<keyword evidence="4" id="KW-0963">Cytoplasm</keyword>
<dbReference type="Gene3D" id="1.10.8.10">
    <property type="entry name" value="DNA helicase RuvA subunit, C-terminal domain"/>
    <property type="match status" value="1"/>
</dbReference>
<proteinExistence type="inferred from homology"/>
<evidence type="ECO:0000256" key="7">
    <source>
        <dbReference type="ARBA" id="ARBA00022816"/>
    </source>
</evidence>
<feature type="compositionally biased region" description="Pro residues" evidence="11">
    <location>
        <begin position="439"/>
        <end position="449"/>
    </location>
</feature>
<feature type="region of interest" description="Disordered" evidence="11">
    <location>
        <begin position="430"/>
        <end position="462"/>
    </location>
</feature>
<dbReference type="InterPro" id="IPR005637">
    <property type="entry name" value="TAP_C_dom"/>
</dbReference>
<keyword evidence="7" id="KW-0509">mRNA transport</keyword>
<name>A0A642UJE6_9ASCO</name>
<evidence type="ECO:0000256" key="9">
    <source>
        <dbReference type="ARBA" id="ARBA00055253"/>
    </source>
</evidence>
<evidence type="ECO:0000256" key="3">
    <source>
        <dbReference type="ARBA" id="ARBA00022448"/>
    </source>
</evidence>
<dbReference type="InterPro" id="IPR009060">
    <property type="entry name" value="UBA-like_sf"/>
</dbReference>
<dbReference type="Pfam" id="PF24048">
    <property type="entry name" value="LRR_NXF1-5"/>
    <property type="match status" value="1"/>
</dbReference>
<dbReference type="OrthoDB" id="25872at2759"/>
<keyword evidence="3" id="KW-0813">Transport</keyword>
<dbReference type="InterPro" id="IPR040736">
    <property type="entry name" value="Mex67_RRM"/>
</dbReference>
<evidence type="ECO:0000256" key="8">
    <source>
        <dbReference type="ARBA" id="ARBA00023242"/>
    </source>
</evidence>
<evidence type="ECO:0000313" key="14">
    <source>
        <dbReference type="EMBL" id="KAA8900076.1"/>
    </source>
</evidence>
<dbReference type="InterPro" id="IPR018222">
    <property type="entry name" value="Nuclear_transport_factor_2_euk"/>
</dbReference>
<dbReference type="FunFam" id="3.80.10.10:FF:000296">
    <property type="entry name" value="mRNA export factor MEX67"/>
    <property type="match status" value="1"/>
</dbReference>
<dbReference type="VEuPathDB" id="FungiDB:TRICI_006249"/>
<protein>
    <recommendedName>
        <fullName evidence="10">mRNA export factor MEX67</fullName>
    </recommendedName>
</protein>
<dbReference type="InterPro" id="IPR057125">
    <property type="entry name" value="NXF1/2/3/5-like_LRR"/>
</dbReference>
<feature type="domain" description="TAP-C" evidence="13">
    <location>
        <begin position="467"/>
        <end position="519"/>
    </location>
</feature>
<evidence type="ECO:0000259" key="13">
    <source>
        <dbReference type="PROSITE" id="PS51281"/>
    </source>
</evidence>
<dbReference type="PROSITE" id="PS51281">
    <property type="entry name" value="TAP_C"/>
    <property type="match status" value="1"/>
</dbReference>
<keyword evidence="15" id="KW-1185">Reference proteome</keyword>
<dbReference type="Gene3D" id="3.10.450.50">
    <property type="match status" value="1"/>
</dbReference>
<evidence type="ECO:0000256" key="10">
    <source>
        <dbReference type="ARBA" id="ARBA00069694"/>
    </source>
</evidence>
<dbReference type="Proteomes" id="UP000761534">
    <property type="component" value="Unassembled WGS sequence"/>
</dbReference>
<dbReference type="EMBL" id="SWFS01000508">
    <property type="protein sequence ID" value="KAA8900076.1"/>
    <property type="molecule type" value="Genomic_DNA"/>
</dbReference>
<evidence type="ECO:0000259" key="12">
    <source>
        <dbReference type="PROSITE" id="PS50177"/>
    </source>
</evidence>
<evidence type="ECO:0000256" key="2">
    <source>
        <dbReference type="ARBA" id="ARBA00009285"/>
    </source>
</evidence>
<evidence type="ECO:0000313" key="15">
    <source>
        <dbReference type="Proteomes" id="UP000761534"/>
    </source>
</evidence>
<keyword evidence="8" id="KW-0539">Nucleus</keyword>
<dbReference type="Pfam" id="PF18444">
    <property type="entry name" value="RRM_9"/>
    <property type="match status" value="1"/>
</dbReference>
<dbReference type="InterPro" id="IPR032710">
    <property type="entry name" value="NTF2-like_dom_sf"/>
</dbReference>
<dbReference type="PROSITE" id="PS50177">
    <property type="entry name" value="NTF2_DOMAIN"/>
    <property type="match status" value="1"/>
</dbReference>
<dbReference type="Pfam" id="PF03943">
    <property type="entry name" value="TAP_C"/>
    <property type="match status" value="1"/>
</dbReference>
<reference evidence="14" key="1">
    <citation type="journal article" date="2019" name="G3 (Bethesda)">
        <title>Genome Assemblies of Two Rare Opportunistic Yeast Pathogens: Diutina rugosa (syn. Candida rugosa) and Trichomonascus ciferrii (syn. Candida ciferrii).</title>
        <authorList>
            <person name="Mixao V."/>
            <person name="Saus E."/>
            <person name="Hansen A.P."/>
            <person name="Lass-Florl C."/>
            <person name="Gabaldon T."/>
        </authorList>
    </citation>
    <scope>NUCLEOTIDE SEQUENCE</scope>
    <source>
        <strain evidence="14">CBS 4856</strain>
    </source>
</reference>
<keyword evidence="6" id="KW-0677">Repeat</keyword>
<evidence type="ECO:0000256" key="5">
    <source>
        <dbReference type="ARBA" id="ARBA00022614"/>
    </source>
</evidence>
<dbReference type="SUPFAM" id="SSF54427">
    <property type="entry name" value="NTF2-like"/>
    <property type="match status" value="1"/>
</dbReference>
<dbReference type="GO" id="GO:0005634">
    <property type="term" value="C:nucleus"/>
    <property type="evidence" value="ECO:0007669"/>
    <property type="project" value="UniProtKB-SubCell"/>
</dbReference>
<dbReference type="InterPro" id="IPR001611">
    <property type="entry name" value="Leu-rich_rpt"/>
</dbReference>
<dbReference type="SUPFAM" id="SSF46934">
    <property type="entry name" value="UBA-like"/>
    <property type="match status" value="1"/>
</dbReference>
<comment type="subcellular location">
    <subcellularLocation>
        <location evidence="1">Nucleus</location>
    </subcellularLocation>
</comment>
<dbReference type="GO" id="GO:0016973">
    <property type="term" value="P:poly(A)+ mRNA export from nucleus"/>
    <property type="evidence" value="ECO:0007669"/>
    <property type="project" value="TreeGrafter"/>
</dbReference>
<dbReference type="AlphaFoldDB" id="A0A642UJE6"/>
<evidence type="ECO:0000256" key="6">
    <source>
        <dbReference type="ARBA" id="ARBA00022737"/>
    </source>
</evidence>
<comment type="caution">
    <text evidence="14">The sequence shown here is derived from an EMBL/GenBank/DDBJ whole genome shotgun (WGS) entry which is preliminary data.</text>
</comment>
<dbReference type="InterPro" id="IPR032675">
    <property type="entry name" value="LRR_dom_sf"/>
</dbReference>
<dbReference type="SMART" id="SM00804">
    <property type="entry name" value="TAP_C"/>
    <property type="match status" value="1"/>
</dbReference>
<evidence type="ECO:0000256" key="1">
    <source>
        <dbReference type="ARBA" id="ARBA00004123"/>
    </source>
</evidence>
<evidence type="ECO:0000256" key="4">
    <source>
        <dbReference type="ARBA" id="ARBA00022490"/>
    </source>
</evidence>
<dbReference type="PROSITE" id="PS51450">
    <property type="entry name" value="LRR"/>
    <property type="match status" value="1"/>
</dbReference>
<accession>A0A642UJE6</accession>
<dbReference type="Gene3D" id="3.80.10.10">
    <property type="entry name" value="Ribonuclease Inhibitor"/>
    <property type="match status" value="1"/>
</dbReference>
<dbReference type="InterPro" id="IPR002075">
    <property type="entry name" value="NTF2_dom"/>
</dbReference>
<comment type="similarity">
    <text evidence="2">Belongs to the NXF family.</text>
</comment>
<dbReference type="CDD" id="cd14342">
    <property type="entry name" value="UBA_TAP-C"/>
    <property type="match status" value="1"/>
</dbReference>